<feature type="compositionally biased region" description="Basic and acidic residues" evidence="1">
    <location>
        <begin position="41"/>
        <end position="65"/>
    </location>
</feature>
<evidence type="ECO:0000313" key="3">
    <source>
        <dbReference type="Proteomes" id="UP001231189"/>
    </source>
</evidence>
<keyword evidence="3" id="KW-1185">Reference proteome</keyword>
<evidence type="ECO:0000256" key="1">
    <source>
        <dbReference type="SAM" id="MobiDB-lite"/>
    </source>
</evidence>
<protein>
    <submittedName>
        <fullName evidence="2">Uncharacterized protein</fullName>
    </submittedName>
</protein>
<accession>A0AAD8VB51</accession>
<organism evidence="2 3">
    <name type="scientific">Lolium multiflorum</name>
    <name type="common">Italian ryegrass</name>
    <name type="synonym">Lolium perenne subsp. multiflorum</name>
    <dbReference type="NCBI Taxonomy" id="4521"/>
    <lineage>
        <taxon>Eukaryota</taxon>
        <taxon>Viridiplantae</taxon>
        <taxon>Streptophyta</taxon>
        <taxon>Embryophyta</taxon>
        <taxon>Tracheophyta</taxon>
        <taxon>Spermatophyta</taxon>
        <taxon>Magnoliopsida</taxon>
        <taxon>Liliopsida</taxon>
        <taxon>Poales</taxon>
        <taxon>Poaceae</taxon>
        <taxon>BOP clade</taxon>
        <taxon>Pooideae</taxon>
        <taxon>Poodae</taxon>
        <taxon>Poeae</taxon>
        <taxon>Poeae Chloroplast Group 2 (Poeae type)</taxon>
        <taxon>Loliodinae</taxon>
        <taxon>Loliinae</taxon>
        <taxon>Lolium</taxon>
    </lineage>
</organism>
<feature type="compositionally biased region" description="Polar residues" evidence="1">
    <location>
        <begin position="31"/>
        <end position="40"/>
    </location>
</feature>
<dbReference type="AlphaFoldDB" id="A0AAD8VB51"/>
<sequence>MKKENAIRFPKEESYPNPPMEYRKLAEANERANTLAQQLEQSEKARKKAESDAVDARAEADKAKADAAGVEDLQKRLHTAETSQAIT</sequence>
<gene>
    <name evidence="2" type="ORF">QYE76_017523</name>
</gene>
<dbReference type="EMBL" id="JAUUTY010000503">
    <property type="protein sequence ID" value="KAK1601142.1"/>
    <property type="molecule type" value="Genomic_DNA"/>
</dbReference>
<proteinExistence type="predicted"/>
<comment type="caution">
    <text evidence="2">The sequence shown here is derived from an EMBL/GenBank/DDBJ whole genome shotgun (WGS) entry which is preliminary data.</text>
</comment>
<name>A0AAD8VB51_LOLMU</name>
<feature type="region of interest" description="Disordered" evidence="1">
    <location>
        <begin position="31"/>
        <end position="69"/>
    </location>
</feature>
<dbReference type="Proteomes" id="UP001231189">
    <property type="component" value="Unassembled WGS sequence"/>
</dbReference>
<evidence type="ECO:0000313" key="2">
    <source>
        <dbReference type="EMBL" id="KAK1601142.1"/>
    </source>
</evidence>
<reference evidence="2" key="1">
    <citation type="submission" date="2023-07" db="EMBL/GenBank/DDBJ databases">
        <title>A chromosome-level genome assembly of Lolium multiflorum.</title>
        <authorList>
            <person name="Chen Y."/>
            <person name="Copetti D."/>
            <person name="Kolliker R."/>
            <person name="Studer B."/>
        </authorList>
    </citation>
    <scope>NUCLEOTIDE SEQUENCE</scope>
    <source>
        <strain evidence="2">02402/16</strain>
        <tissue evidence="2">Leaf</tissue>
    </source>
</reference>